<feature type="transmembrane region" description="Helical" evidence="6">
    <location>
        <begin position="553"/>
        <end position="571"/>
    </location>
</feature>
<comment type="similarity">
    <text evidence="2 6">Belongs to the multi antimicrobial extrusion (MATE) (TC 2.A.66.1) family.</text>
</comment>
<feature type="compositionally biased region" description="Low complexity" evidence="7">
    <location>
        <begin position="173"/>
        <end position="184"/>
    </location>
</feature>
<evidence type="ECO:0000313" key="9">
    <source>
        <dbReference type="Proteomes" id="UP000815325"/>
    </source>
</evidence>
<dbReference type="InterPro" id="IPR044644">
    <property type="entry name" value="DinF-like"/>
</dbReference>
<feature type="compositionally biased region" description="Pro residues" evidence="7">
    <location>
        <begin position="47"/>
        <end position="58"/>
    </location>
</feature>
<feature type="transmembrane region" description="Helical" evidence="6">
    <location>
        <begin position="394"/>
        <end position="413"/>
    </location>
</feature>
<feature type="transmembrane region" description="Helical" evidence="6">
    <location>
        <begin position="516"/>
        <end position="541"/>
    </location>
</feature>
<keyword evidence="3 6" id="KW-0812">Transmembrane</keyword>
<feature type="transmembrane region" description="Helical" evidence="6">
    <location>
        <begin position="485"/>
        <end position="504"/>
    </location>
</feature>
<reference evidence="8" key="1">
    <citation type="submission" date="2017-08" db="EMBL/GenBank/DDBJ databases">
        <authorList>
            <person name="Polle J.E."/>
            <person name="Barry K."/>
            <person name="Cushman J."/>
            <person name="Schmutz J."/>
            <person name="Tran D."/>
            <person name="Hathwaick L.T."/>
            <person name="Yim W.C."/>
            <person name="Jenkins J."/>
            <person name="Mckie-Krisberg Z.M."/>
            <person name="Prochnik S."/>
            <person name="Lindquist E."/>
            <person name="Dockter R.B."/>
            <person name="Adam C."/>
            <person name="Molina H."/>
            <person name="Bunkerborg J."/>
            <person name="Jin E."/>
            <person name="Buchheim M."/>
            <person name="Magnuson J."/>
        </authorList>
    </citation>
    <scope>NUCLEOTIDE SEQUENCE</scope>
    <source>
        <strain evidence="8">CCAP 19/18</strain>
    </source>
</reference>
<dbReference type="PANTHER" id="PTHR42893:SF46">
    <property type="entry name" value="PROTEIN DETOXIFICATION 44, CHLOROPLASTIC"/>
    <property type="match status" value="1"/>
</dbReference>
<feature type="transmembrane region" description="Helical" evidence="6">
    <location>
        <begin position="334"/>
        <end position="355"/>
    </location>
</feature>
<name>A0ABQ7H9C0_DUNSA</name>
<feature type="compositionally biased region" description="Polar residues" evidence="7">
    <location>
        <begin position="272"/>
        <end position="281"/>
    </location>
</feature>
<feature type="transmembrane region" description="Helical" evidence="6">
    <location>
        <begin position="583"/>
        <end position="605"/>
    </location>
</feature>
<evidence type="ECO:0000256" key="5">
    <source>
        <dbReference type="ARBA" id="ARBA00023136"/>
    </source>
</evidence>
<evidence type="ECO:0000256" key="2">
    <source>
        <dbReference type="ARBA" id="ARBA00010199"/>
    </source>
</evidence>
<dbReference type="InterPro" id="IPR002528">
    <property type="entry name" value="MATE_fam"/>
</dbReference>
<feature type="region of interest" description="Disordered" evidence="7">
    <location>
        <begin position="37"/>
        <end position="281"/>
    </location>
</feature>
<comment type="caution">
    <text evidence="6">Lacks conserved residue(s) required for the propagation of feature annotation.</text>
</comment>
<feature type="compositionally biased region" description="Polar residues" evidence="7">
    <location>
        <begin position="250"/>
        <end position="259"/>
    </location>
</feature>
<proteinExistence type="inferred from homology"/>
<keyword evidence="9" id="KW-1185">Reference proteome</keyword>
<evidence type="ECO:0000256" key="4">
    <source>
        <dbReference type="ARBA" id="ARBA00022989"/>
    </source>
</evidence>
<evidence type="ECO:0000256" key="6">
    <source>
        <dbReference type="RuleBase" id="RU004914"/>
    </source>
</evidence>
<comment type="caution">
    <text evidence="8">The sequence shown here is derived from an EMBL/GenBank/DDBJ whole genome shotgun (WGS) entry which is preliminary data.</text>
</comment>
<keyword evidence="4 6" id="KW-1133">Transmembrane helix</keyword>
<keyword evidence="5 6" id="KW-0472">Membrane</keyword>
<accession>A0ABQ7H9C0</accession>
<feature type="compositionally biased region" description="Low complexity" evidence="7">
    <location>
        <begin position="238"/>
        <end position="249"/>
    </location>
</feature>
<feature type="compositionally biased region" description="Low complexity" evidence="7">
    <location>
        <begin position="59"/>
        <end position="78"/>
    </location>
</feature>
<evidence type="ECO:0000256" key="3">
    <source>
        <dbReference type="ARBA" id="ARBA00022692"/>
    </source>
</evidence>
<dbReference type="Pfam" id="PF01554">
    <property type="entry name" value="MatE"/>
    <property type="match status" value="2"/>
</dbReference>
<evidence type="ECO:0000256" key="1">
    <source>
        <dbReference type="ARBA" id="ARBA00004141"/>
    </source>
</evidence>
<feature type="compositionally biased region" description="Low complexity" evidence="7">
    <location>
        <begin position="105"/>
        <end position="150"/>
    </location>
</feature>
<protein>
    <recommendedName>
        <fullName evidence="6">Protein DETOXIFICATION</fullName>
    </recommendedName>
    <alternativeName>
        <fullName evidence="6">Multidrug and toxic compound extrusion protein</fullName>
    </alternativeName>
</protein>
<dbReference type="EMBL" id="MU069442">
    <property type="protein sequence ID" value="KAF5843425.1"/>
    <property type="molecule type" value="Genomic_DNA"/>
</dbReference>
<dbReference type="PANTHER" id="PTHR42893">
    <property type="entry name" value="PROTEIN DETOXIFICATION 44, CHLOROPLASTIC-RELATED"/>
    <property type="match status" value="1"/>
</dbReference>
<evidence type="ECO:0000313" key="8">
    <source>
        <dbReference type="EMBL" id="KAF5843425.1"/>
    </source>
</evidence>
<gene>
    <name evidence="8" type="ORF">DUNSADRAFT_15720</name>
</gene>
<feature type="compositionally biased region" description="Low complexity" evidence="7">
    <location>
        <begin position="198"/>
        <end position="210"/>
    </location>
</feature>
<feature type="transmembrane region" description="Helical" evidence="6">
    <location>
        <begin position="367"/>
        <end position="388"/>
    </location>
</feature>
<feature type="transmembrane region" description="Helical" evidence="6">
    <location>
        <begin position="291"/>
        <end position="314"/>
    </location>
</feature>
<comment type="subcellular location">
    <subcellularLocation>
        <location evidence="1">Membrane</location>
        <topology evidence="1">Multi-pass membrane protein</topology>
    </subcellularLocation>
</comment>
<evidence type="ECO:0000256" key="7">
    <source>
        <dbReference type="SAM" id="MobiDB-lite"/>
    </source>
</evidence>
<organism evidence="8 9">
    <name type="scientific">Dunaliella salina</name>
    <name type="common">Green alga</name>
    <name type="synonym">Protococcus salinus</name>
    <dbReference type="NCBI Taxonomy" id="3046"/>
    <lineage>
        <taxon>Eukaryota</taxon>
        <taxon>Viridiplantae</taxon>
        <taxon>Chlorophyta</taxon>
        <taxon>core chlorophytes</taxon>
        <taxon>Chlorophyceae</taxon>
        <taxon>CS clade</taxon>
        <taxon>Chlamydomonadales</taxon>
        <taxon>Dunaliellaceae</taxon>
        <taxon>Dunaliella</taxon>
    </lineage>
</organism>
<dbReference type="Proteomes" id="UP000815325">
    <property type="component" value="Unassembled WGS sequence"/>
</dbReference>
<sequence>MGHHVSMSVSAWVGLSIFSTITKFLNIPLISSTTTAVARATGAKKSSPPPPPPPPPPQQQQEKQQQLEQQKQQQQQELRVQKEEAAESNGHGNEAVIKAAGTAEQQQQQQQQQQGVLSASRSSSSTAASSLPSSPSSPSSSASLTQSARAPASTDLSTASDHNSKHSHGGGSASSSSISSSSQSNDTASIGVEPANFSNSSSSSSSSSSSPFDPDTSVALPPGRHAVRTSLDVSGVEQRQQQQQQQQQQVEGASQQEPGNQGVGEGAERGSAGQQPQTQHQSPVSVAASSAILLGAVIGLLEVLFVCLGAKGALRLWGVTSSASGDMYMPALDFLRVRAFGAPVQVLMLTLQGVFRGLQDARTPLQCSLVSNFLNILLAPVLIFWVGWGVKGAAAAIVIAQALPTLYLLHALSKRVQLQLTSKETLVQLTKLAGPSVWLMIRSLGSTWTYAFATATVARAGAMHAAAHQVRLGDVPSSRRLVERCLTVGMGMGLIMALAVGTFRHALANIFTTDPFVLSLIASVMPMLVITQPINALAFVADGALFGVGGFKFASASMAMAALPSLALIAYGSSQVGHAALVYVWLGLGLLMSVRAVSILAAYLLKRGPFRELSLPSDMGDRGDGKRGWVLSWGQSRLKLL</sequence>